<dbReference type="EMBL" id="JAVSNH010000001">
    <property type="protein sequence ID" value="MDT4511347.1"/>
    <property type="molecule type" value="Genomic_DNA"/>
</dbReference>
<dbReference type="GO" id="GO:0003677">
    <property type="term" value="F:DNA binding"/>
    <property type="evidence" value="ECO:0007669"/>
    <property type="project" value="UniProtKB-UniRule"/>
</dbReference>
<protein>
    <submittedName>
        <fullName evidence="5">HTH-type transcriptional regulator TtgR</fullName>
    </submittedName>
    <submittedName>
        <fullName evidence="6">TetR/AcrR family transcriptional regulator</fullName>
    </submittedName>
</protein>
<name>A0A0P0G231_9BACE</name>
<dbReference type="InterPro" id="IPR001647">
    <property type="entry name" value="HTH_TetR"/>
</dbReference>
<dbReference type="EMBL" id="VVYW01000037">
    <property type="protein sequence ID" value="KAA5402281.1"/>
    <property type="molecule type" value="Genomic_DNA"/>
</dbReference>
<evidence type="ECO:0000313" key="12">
    <source>
        <dbReference type="Proteomes" id="UP000482653"/>
    </source>
</evidence>
<gene>
    <name evidence="5" type="primary">ttgR</name>
    <name evidence="5" type="ORF">BcellWH2_00651</name>
    <name evidence="6" type="ORF">F2Y86_26195</name>
    <name evidence="7" type="ORF">F2Y87_10200</name>
    <name evidence="8" type="ORF">PZH42_21470</name>
    <name evidence="9" type="ORF">RO785_10185</name>
</gene>
<evidence type="ECO:0000313" key="5">
    <source>
        <dbReference type="EMBL" id="ALJ57918.1"/>
    </source>
</evidence>
<evidence type="ECO:0000256" key="2">
    <source>
        <dbReference type="PROSITE-ProRule" id="PRU00335"/>
    </source>
</evidence>
<dbReference type="Proteomes" id="UP001266995">
    <property type="component" value="Unassembled WGS sequence"/>
</dbReference>
<dbReference type="AlphaFoldDB" id="A0A0P0G231"/>
<feature type="transmembrane region" description="Helical" evidence="3">
    <location>
        <begin position="149"/>
        <end position="167"/>
    </location>
</feature>
<reference evidence="5 10" key="1">
    <citation type="journal article" date="2015" name="Science">
        <title>Genetic determinants of in vivo fitness and diet responsiveness in multiple human gut Bacteroides.</title>
        <authorList>
            <person name="Wu M."/>
            <person name="McNulty N.P."/>
            <person name="Rodionov D.A."/>
            <person name="Khoroshkin M.S."/>
            <person name="Griffin N.W."/>
            <person name="Cheng J."/>
            <person name="Latreille P."/>
            <person name="Kerstetter R.A."/>
            <person name="Terrapon N."/>
            <person name="Henrissat B."/>
            <person name="Osterman A.L."/>
            <person name="Gordon J.I."/>
        </authorList>
    </citation>
    <scope>NUCLEOTIDE SEQUENCE [LARGE SCALE GENOMIC DNA]</scope>
    <source>
        <strain evidence="5 10">WH2</strain>
    </source>
</reference>
<dbReference type="PROSITE" id="PS50977">
    <property type="entry name" value="HTH_TETR_2"/>
    <property type="match status" value="1"/>
</dbReference>
<evidence type="ECO:0000256" key="1">
    <source>
        <dbReference type="ARBA" id="ARBA00023125"/>
    </source>
</evidence>
<dbReference type="PATRIC" id="fig|246787.4.peg.675"/>
<accession>A0A0P0G231</accession>
<feature type="DNA-binding region" description="H-T-H motif" evidence="2">
    <location>
        <begin position="30"/>
        <end position="49"/>
    </location>
</feature>
<reference evidence="8" key="3">
    <citation type="submission" date="2023-03" db="EMBL/GenBank/DDBJ databases">
        <title>DFI Biobank Strains.</title>
        <authorList>
            <person name="Mostad J."/>
            <person name="Paddock L."/>
            <person name="Medina S."/>
            <person name="Waligurski E."/>
            <person name="Barat B."/>
            <person name="Smith R."/>
            <person name="Burgo V."/>
            <person name="Metcalfe C."/>
            <person name="Woodson C."/>
            <person name="Sundararajan A."/>
            <person name="Ramaswamy R."/>
            <person name="Lin H."/>
            <person name="Pamer E.G."/>
        </authorList>
    </citation>
    <scope>NUCLEOTIDE SEQUENCE</scope>
    <source>
        <strain evidence="8">DFI.9.5</strain>
    </source>
</reference>
<dbReference type="PRINTS" id="PR00455">
    <property type="entry name" value="HTHTETR"/>
</dbReference>
<dbReference type="Pfam" id="PF00440">
    <property type="entry name" value="TetR_N"/>
    <property type="match status" value="1"/>
</dbReference>
<evidence type="ECO:0000313" key="6">
    <source>
        <dbReference type="EMBL" id="KAA5402281.1"/>
    </source>
</evidence>
<evidence type="ECO:0000313" key="7">
    <source>
        <dbReference type="EMBL" id="KAA5419348.1"/>
    </source>
</evidence>
<evidence type="ECO:0000259" key="4">
    <source>
        <dbReference type="PROSITE" id="PS50977"/>
    </source>
</evidence>
<evidence type="ECO:0000313" key="8">
    <source>
        <dbReference type="EMBL" id="MDE8696680.1"/>
    </source>
</evidence>
<keyword evidence="3" id="KW-1133">Transmembrane helix</keyword>
<proteinExistence type="predicted"/>
<sequence>MGATENNELEYQIIETAKQLFIEKGFVETSMSDIAAKVGINRPTLHYYFRTKDRMFQAVFGSIVMSLLPKVQEIIQQELPFIDRVSLILDKYITLFTENPDMPKFICGEIQRDVNHLLDAAKEMQFEETFLIIKERLLMEMEAGRLKKVPIHTVFITFYGLLTFPLITKNLITSIFLKDTTDFSVFMLEWKQYILFHLMNLLGIEKEN</sequence>
<dbReference type="InterPro" id="IPR023772">
    <property type="entry name" value="DNA-bd_HTH_TetR-type_CS"/>
</dbReference>
<evidence type="ECO:0000313" key="11">
    <source>
        <dbReference type="Proteomes" id="UP000325055"/>
    </source>
</evidence>
<organism evidence="5 10">
    <name type="scientific">Bacteroides cellulosilyticus</name>
    <dbReference type="NCBI Taxonomy" id="246787"/>
    <lineage>
        <taxon>Bacteria</taxon>
        <taxon>Pseudomonadati</taxon>
        <taxon>Bacteroidota</taxon>
        <taxon>Bacteroidia</taxon>
        <taxon>Bacteroidales</taxon>
        <taxon>Bacteroidaceae</taxon>
        <taxon>Bacteroides</taxon>
    </lineage>
</organism>
<dbReference type="Proteomes" id="UP000482653">
    <property type="component" value="Unassembled WGS sequence"/>
</dbReference>
<dbReference type="PANTHER" id="PTHR43479">
    <property type="entry name" value="ACREF/ENVCD OPERON REPRESSOR-RELATED"/>
    <property type="match status" value="1"/>
</dbReference>
<dbReference type="PROSITE" id="PS01081">
    <property type="entry name" value="HTH_TETR_1"/>
    <property type="match status" value="1"/>
</dbReference>
<reference evidence="11 12" key="2">
    <citation type="journal article" date="2019" name="Nat. Med.">
        <title>A library of human gut bacterial isolates paired with longitudinal multiomics data enables mechanistic microbiome research.</title>
        <authorList>
            <person name="Poyet M."/>
            <person name="Groussin M."/>
            <person name="Gibbons S.M."/>
            <person name="Avila-Pacheco J."/>
            <person name="Jiang X."/>
            <person name="Kearney S.M."/>
            <person name="Perrotta A.R."/>
            <person name="Berdy B."/>
            <person name="Zhao S."/>
            <person name="Lieberman T.D."/>
            <person name="Swanson P.K."/>
            <person name="Smith M."/>
            <person name="Roesemann S."/>
            <person name="Alexander J.E."/>
            <person name="Rich S.A."/>
            <person name="Livny J."/>
            <person name="Vlamakis H."/>
            <person name="Clish C."/>
            <person name="Bullock K."/>
            <person name="Deik A."/>
            <person name="Scott J."/>
            <person name="Pierce K.A."/>
            <person name="Xavier R.J."/>
            <person name="Alm E.J."/>
        </authorList>
    </citation>
    <scope>NUCLEOTIDE SEQUENCE [LARGE SCALE GENOMIC DNA]</scope>
    <source>
        <strain evidence="6 11">BIOML-A7</strain>
        <strain evidence="7 12">BIOML-A8</strain>
    </source>
</reference>
<dbReference type="SUPFAM" id="SSF46689">
    <property type="entry name" value="Homeodomain-like"/>
    <property type="match status" value="1"/>
</dbReference>
<evidence type="ECO:0000256" key="3">
    <source>
        <dbReference type="SAM" id="Phobius"/>
    </source>
</evidence>
<dbReference type="EMBL" id="CP012801">
    <property type="protein sequence ID" value="ALJ57918.1"/>
    <property type="molecule type" value="Genomic_DNA"/>
</dbReference>
<dbReference type="EMBL" id="JARFID010000030">
    <property type="protein sequence ID" value="MDE8696680.1"/>
    <property type="molecule type" value="Genomic_DNA"/>
</dbReference>
<dbReference type="Proteomes" id="UP000325055">
    <property type="component" value="Unassembled WGS sequence"/>
</dbReference>
<dbReference type="KEGG" id="bcel:BcellWH2_00651"/>
<dbReference type="InterPro" id="IPR050624">
    <property type="entry name" value="HTH-type_Tx_Regulator"/>
</dbReference>
<keyword evidence="1 2" id="KW-0238">DNA-binding</keyword>
<dbReference type="Gene3D" id="1.10.357.10">
    <property type="entry name" value="Tetracycline Repressor, domain 2"/>
    <property type="match status" value="1"/>
</dbReference>
<feature type="domain" description="HTH tetR-type" evidence="4">
    <location>
        <begin position="7"/>
        <end position="67"/>
    </location>
</feature>
<dbReference type="RefSeq" id="WP_007213596.1">
    <property type="nucleotide sequence ID" value="NZ_CAXKYC010000016.1"/>
</dbReference>
<dbReference type="InterPro" id="IPR009057">
    <property type="entry name" value="Homeodomain-like_sf"/>
</dbReference>
<dbReference type="EMBL" id="VVYX01000011">
    <property type="protein sequence ID" value="KAA5419348.1"/>
    <property type="molecule type" value="Genomic_DNA"/>
</dbReference>
<dbReference type="Proteomes" id="UP000061809">
    <property type="component" value="Chromosome"/>
</dbReference>
<dbReference type="PANTHER" id="PTHR43479:SF11">
    <property type="entry name" value="ACREF_ENVCD OPERON REPRESSOR-RELATED"/>
    <property type="match status" value="1"/>
</dbReference>
<reference evidence="9" key="4">
    <citation type="submission" date="2023-08" db="EMBL/GenBank/DDBJ databases">
        <title>Reintroducing virulent viruses to syntetic microbiomes.</title>
        <authorList>
            <person name="Wilde J."/>
            <person name="Boyes R."/>
            <person name="Robinson A.V."/>
            <person name="Daisley B.A."/>
            <person name="Allen-Vercoe E."/>
        </authorList>
    </citation>
    <scope>NUCLEOTIDE SEQUENCE</scope>
    <source>
        <strain evidence="9">225I_12FAA</strain>
    </source>
</reference>
<keyword evidence="3" id="KW-0812">Transmembrane</keyword>
<keyword evidence="3" id="KW-0472">Membrane</keyword>
<evidence type="ECO:0000313" key="9">
    <source>
        <dbReference type="EMBL" id="MDT4511347.1"/>
    </source>
</evidence>
<dbReference type="Proteomes" id="UP001221924">
    <property type="component" value="Unassembled WGS sequence"/>
</dbReference>
<evidence type="ECO:0000313" key="10">
    <source>
        <dbReference type="Proteomes" id="UP000061809"/>
    </source>
</evidence>